<evidence type="ECO:0000256" key="1">
    <source>
        <dbReference type="ARBA" id="ARBA00004123"/>
    </source>
</evidence>
<name>A0A1V9YSL1_ACHHY</name>
<organism evidence="7 8">
    <name type="scientific">Achlya hypogyna</name>
    <name type="common">Oomycete</name>
    <name type="synonym">Protoachlya hypogyna</name>
    <dbReference type="NCBI Taxonomy" id="1202772"/>
    <lineage>
        <taxon>Eukaryota</taxon>
        <taxon>Sar</taxon>
        <taxon>Stramenopiles</taxon>
        <taxon>Oomycota</taxon>
        <taxon>Saprolegniomycetes</taxon>
        <taxon>Saprolegniales</taxon>
        <taxon>Achlyaceae</taxon>
        <taxon>Achlya</taxon>
    </lineage>
</organism>
<keyword evidence="8" id="KW-1185">Reference proteome</keyword>
<dbReference type="GO" id="GO:0008270">
    <property type="term" value="F:zinc ion binding"/>
    <property type="evidence" value="ECO:0007669"/>
    <property type="project" value="UniProtKB-KW"/>
</dbReference>
<keyword evidence="2" id="KW-0479">Metal-binding</keyword>
<evidence type="ECO:0000256" key="4">
    <source>
        <dbReference type="ARBA" id="ARBA00022833"/>
    </source>
</evidence>
<proteinExistence type="predicted"/>
<dbReference type="GO" id="GO:0005634">
    <property type="term" value="C:nucleus"/>
    <property type="evidence" value="ECO:0007669"/>
    <property type="project" value="UniProtKB-SubCell"/>
</dbReference>
<dbReference type="AlphaFoldDB" id="A0A1V9YSL1"/>
<dbReference type="Pfam" id="PF05699">
    <property type="entry name" value="Dimer_Tnp_hAT"/>
    <property type="match status" value="1"/>
</dbReference>
<keyword evidence="5" id="KW-0539">Nucleus</keyword>
<dbReference type="PANTHER" id="PTHR46481:SF10">
    <property type="entry name" value="ZINC FINGER BED DOMAIN-CONTAINING PROTEIN 39"/>
    <property type="match status" value="1"/>
</dbReference>
<dbReference type="STRING" id="1202772.A0A1V9YSL1"/>
<dbReference type="OrthoDB" id="128629at2759"/>
<gene>
    <name evidence="7" type="ORF">ACHHYP_06738</name>
</gene>
<dbReference type="InterPro" id="IPR008906">
    <property type="entry name" value="HATC_C_dom"/>
</dbReference>
<keyword evidence="3" id="KW-0863">Zinc-finger</keyword>
<reference evidence="7 8" key="1">
    <citation type="journal article" date="2014" name="Genome Biol. Evol.">
        <title>The secreted proteins of Achlya hypogyna and Thraustotheca clavata identify the ancestral oomycete secretome and reveal gene acquisitions by horizontal gene transfer.</title>
        <authorList>
            <person name="Misner I."/>
            <person name="Blouin N."/>
            <person name="Leonard G."/>
            <person name="Richards T.A."/>
            <person name="Lane C.E."/>
        </authorList>
    </citation>
    <scope>NUCLEOTIDE SEQUENCE [LARGE SCALE GENOMIC DNA]</scope>
    <source>
        <strain evidence="7 8">ATCC 48635</strain>
    </source>
</reference>
<feature type="non-terminal residue" evidence="7">
    <location>
        <position position="278"/>
    </location>
</feature>
<sequence>MIKQCLALKSTIIAVSFSDTIYQTSRVNDVQWESLEAVDLFLRVPAQISTIVGASKVCSVSLAYGANHKMIKHCNANLDHANPVIADASEKMLAKLVGHAAGLNCEAASITKFLDPRCARDTTKPEFQAERQVIEKVMAVPRYVGVNLPDDDVLPSGKGDELNLLGVSATNDVTFDNNEIDRYAALPQVDKDADLLEWWRSHKLVYPVLYKIAMDYLSIPVTSVPSKRANSAAKSVFEGRDNLGDNMFKAQMCAQSWLQLAKALDFPLPADYLQALDD</sequence>
<dbReference type="InterPro" id="IPR052035">
    <property type="entry name" value="ZnF_BED_domain_contain"/>
</dbReference>
<accession>A0A1V9YSL1</accession>
<keyword evidence="4" id="KW-0862">Zinc</keyword>
<comment type="caution">
    <text evidence="7">The sequence shown here is derived from an EMBL/GenBank/DDBJ whole genome shotgun (WGS) entry which is preliminary data.</text>
</comment>
<dbReference type="EMBL" id="JNBR01001194">
    <property type="protein sequence ID" value="OQR88583.1"/>
    <property type="molecule type" value="Genomic_DNA"/>
</dbReference>
<comment type="subcellular location">
    <subcellularLocation>
        <location evidence="1">Nucleus</location>
    </subcellularLocation>
</comment>
<evidence type="ECO:0000259" key="6">
    <source>
        <dbReference type="Pfam" id="PF05699"/>
    </source>
</evidence>
<evidence type="ECO:0000256" key="3">
    <source>
        <dbReference type="ARBA" id="ARBA00022771"/>
    </source>
</evidence>
<feature type="domain" description="HAT C-terminal dimerisation" evidence="6">
    <location>
        <begin position="179"/>
        <end position="258"/>
    </location>
</feature>
<evidence type="ECO:0000313" key="8">
    <source>
        <dbReference type="Proteomes" id="UP000243579"/>
    </source>
</evidence>
<protein>
    <recommendedName>
        <fullName evidence="6">HAT C-terminal dimerisation domain-containing protein</fullName>
    </recommendedName>
</protein>
<evidence type="ECO:0000256" key="5">
    <source>
        <dbReference type="ARBA" id="ARBA00023242"/>
    </source>
</evidence>
<evidence type="ECO:0000256" key="2">
    <source>
        <dbReference type="ARBA" id="ARBA00022723"/>
    </source>
</evidence>
<dbReference type="Proteomes" id="UP000243579">
    <property type="component" value="Unassembled WGS sequence"/>
</dbReference>
<dbReference type="PANTHER" id="PTHR46481">
    <property type="entry name" value="ZINC FINGER BED DOMAIN-CONTAINING PROTEIN 4"/>
    <property type="match status" value="1"/>
</dbReference>
<dbReference type="SUPFAM" id="SSF53098">
    <property type="entry name" value="Ribonuclease H-like"/>
    <property type="match status" value="1"/>
</dbReference>
<dbReference type="InterPro" id="IPR012337">
    <property type="entry name" value="RNaseH-like_sf"/>
</dbReference>
<evidence type="ECO:0000313" key="7">
    <source>
        <dbReference type="EMBL" id="OQR88583.1"/>
    </source>
</evidence>
<dbReference type="GO" id="GO:0046983">
    <property type="term" value="F:protein dimerization activity"/>
    <property type="evidence" value="ECO:0007669"/>
    <property type="project" value="InterPro"/>
</dbReference>